<dbReference type="AlphaFoldDB" id="A0A7M7QC85"/>
<feature type="compositionally biased region" description="Low complexity" evidence="5">
    <location>
        <begin position="220"/>
        <end position="230"/>
    </location>
</feature>
<dbReference type="GO" id="GO:0042273">
    <property type="term" value="P:ribosomal large subunit biogenesis"/>
    <property type="evidence" value="ECO:0007669"/>
    <property type="project" value="TreeGrafter"/>
</dbReference>
<evidence type="ECO:0000313" key="6">
    <source>
        <dbReference type="EnsemblMetazoa" id="XP_031785087"/>
    </source>
</evidence>
<dbReference type="Proteomes" id="UP000002358">
    <property type="component" value="Chromosome 4"/>
</dbReference>
<dbReference type="GeneID" id="100120128"/>
<comment type="subcellular location">
    <subcellularLocation>
        <location evidence="1">Nucleus</location>
        <location evidence="1">Nucleolus</location>
    </subcellularLocation>
</comment>
<reference evidence="6" key="1">
    <citation type="submission" date="2021-01" db="UniProtKB">
        <authorList>
            <consortium name="EnsemblMetazoa"/>
        </authorList>
    </citation>
    <scope>IDENTIFICATION</scope>
</reference>
<dbReference type="PANTHER" id="PTHR13243:SF1">
    <property type="entry name" value="NUCLEOLAR PROTEIN 16"/>
    <property type="match status" value="1"/>
</dbReference>
<feature type="compositionally biased region" description="Basic and acidic residues" evidence="5">
    <location>
        <begin position="297"/>
        <end position="307"/>
    </location>
</feature>
<feature type="region of interest" description="Disordered" evidence="5">
    <location>
        <begin position="200"/>
        <end position="308"/>
    </location>
</feature>
<dbReference type="FunCoup" id="A0A7M7QC85">
    <property type="interactions" value="1442"/>
</dbReference>
<dbReference type="InParanoid" id="A0A7M7QC85"/>
<protein>
    <recommendedName>
        <fullName evidence="3">Nucleolar protein 16</fullName>
    </recommendedName>
</protein>
<evidence type="ECO:0000256" key="5">
    <source>
        <dbReference type="SAM" id="MobiDB-lite"/>
    </source>
</evidence>
<dbReference type="KEGG" id="nvi:100120128"/>
<name>A0A7M7QC85_NASVI</name>
<comment type="similarity">
    <text evidence="2">Belongs to the NOP16 family.</text>
</comment>
<evidence type="ECO:0000313" key="7">
    <source>
        <dbReference type="Proteomes" id="UP000002358"/>
    </source>
</evidence>
<accession>A0A7M7QC85</accession>
<dbReference type="SMR" id="A0A7M7QC85"/>
<keyword evidence="4" id="KW-0539">Nucleus</keyword>
<dbReference type="Pfam" id="PF09420">
    <property type="entry name" value="Nop16"/>
    <property type="match status" value="1"/>
</dbReference>
<dbReference type="GO" id="GO:0005730">
    <property type="term" value="C:nucleolus"/>
    <property type="evidence" value="ECO:0007669"/>
    <property type="project" value="UniProtKB-SubCell"/>
</dbReference>
<dbReference type="RefSeq" id="XP_031785087.1">
    <property type="nucleotide sequence ID" value="XM_031929227.2"/>
</dbReference>
<evidence type="ECO:0000256" key="1">
    <source>
        <dbReference type="ARBA" id="ARBA00004604"/>
    </source>
</evidence>
<feature type="compositionally biased region" description="Basic and acidic residues" evidence="5">
    <location>
        <begin position="200"/>
        <end position="209"/>
    </location>
</feature>
<feature type="compositionally biased region" description="Acidic residues" evidence="5">
    <location>
        <begin position="267"/>
        <end position="296"/>
    </location>
</feature>
<organism evidence="6 7">
    <name type="scientific">Nasonia vitripennis</name>
    <name type="common">Parasitic wasp</name>
    <dbReference type="NCBI Taxonomy" id="7425"/>
    <lineage>
        <taxon>Eukaryota</taxon>
        <taxon>Metazoa</taxon>
        <taxon>Ecdysozoa</taxon>
        <taxon>Arthropoda</taxon>
        <taxon>Hexapoda</taxon>
        <taxon>Insecta</taxon>
        <taxon>Pterygota</taxon>
        <taxon>Neoptera</taxon>
        <taxon>Endopterygota</taxon>
        <taxon>Hymenoptera</taxon>
        <taxon>Apocrita</taxon>
        <taxon>Proctotrupomorpha</taxon>
        <taxon>Chalcidoidea</taxon>
        <taxon>Pteromalidae</taxon>
        <taxon>Pteromalinae</taxon>
        <taxon>Nasonia</taxon>
    </lineage>
</organism>
<sequence length="332" mass="38990">MPKIRKLKRRKKFRANVNRKRLRNKLEKLPNIECKPIKEAWEKKRSTVKNLAEMGLAYDPNQILKIPNVKKEMLKFIKEGGDVDDSESETEVEEFVPKKLHVVQRLEEDAKHPRAKLFRLPNNEVNFANYMMDKYGDDYKAMVRDRKNYYQLTWRQIKAKIERFKSIPEQYAEYLVKKGEIVLDDPTPLKKIKPEILKETIEKKPDAKPSRRQRKQKQTSIIQSIWQEESIGADESMDISAKTSEDGKEIEPLTEVTNSEKKLQLFSDDEDEKNNDNDNDEEDDDYSDIDVSDSENESDKKVEEIKVTRHKVPVMVGKHKKANLKVKKLKGS</sequence>
<dbReference type="EnsemblMetazoa" id="XM_031929227">
    <property type="protein sequence ID" value="XP_031785087"/>
    <property type="gene ID" value="LOC100120128"/>
</dbReference>
<evidence type="ECO:0000256" key="4">
    <source>
        <dbReference type="ARBA" id="ARBA00023242"/>
    </source>
</evidence>
<keyword evidence="7" id="KW-1185">Reference proteome</keyword>
<dbReference type="PANTHER" id="PTHR13243">
    <property type="entry name" value="HSPC111 PROTEIN-RELATED"/>
    <property type="match status" value="1"/>
</dbReference>
<dbReference type="OrthoDB" id="285729at2759"/>
<dbReference type="InterPro" id="IPR019002">
    <property type="entry name" value="Ribosome_biogenesis_Nop16"/>
</dbReference>
<evidence type="ECO:0000256" key="3">
    <source>
        <dbReference type="ARBA" id="ARBA00015522"/>
    </source>
</evidence>
<evidence type="ECO:0000256" key="2">
    <source>
        <dbReference type="ARBA" id="ARBA00008479"/>
    </source>
</evidence>
<proteinExistence type="inferred from homology"/>